<sequence>MSGQDAQETPGGQGGQQCPECGATRAAGSAPECGCTRRAAEQARRTRSTEAAAAEDFDPLRIRPYVSLPEPEGSSDQADVRLFAASRDRERTAASTPSPAYEDGGGSPAEGGDGKGNGEGRGTGDPGGDAARKRRYMLLAGAVAVAAVTAATVFTTGLFSSAADRPTRDLALPDAPTAAAPRTPASRPTPSPSAERPSAPPSRVPSVTPSATRPPPSPSRSERRTSAPPSLPTARATGSVGASEPSRSAGAVLREGDEGPRVKELQGRLAQLYLYEGEPDGTYGPEVTYAVTRYQWARGLTGDRLGEYGDETRRSLESETEEP</sequence>
<dbReference type="AlphaFoldDB" id="A0A291Q6M1"/>
<dbReference type="InterPro" id="IPR036365">
    <property type="entry name" value="PGBD-like_sf"/>
</dbReference>
<keyword evidence="2" id="KW-0472">Membrane</keyword>
<dbReference type="Gene3D" id="1.10.101.10">
    <property type="entry name" value="PGBD-like superfamily/PGBD"/>
    <property type="match status" value="1"/>
</dbReference>
<feature type="compositionally biased region" description="Basic and acidic residues" evidence="1">
    <location>
        <begin position="304"/>
        <end position="317"/>
    </location>
</feature>
<accession>A0A291Q6M1</accession>
<gene>
    <name evidence="4" type="ORF">KY5_2412</name>
</gene>
<feature type="region of interest" description="Disordered" evidence="1">
    <location>
        <begin position="303"/>
        <end position="323"/>
    </location>
</feature>
<evidence type="ECO:0000256" key="1">
    <source>
        <dbReference type="SAM" id="MobiDB-lite"/>
    </source>
</evidence>
<feature type="transmembrane region" description="Helical" evidence="2">
    <location>
        <begin position="136"/>
        <end position="159"/>
    </location>
</feature>
<evidence type="ECO:0000313" key="4">
    <source>
        <dbReference type="EMBL" id="ATL27430.1"/>
    </source>
</evidence>
<dbReference type="InterPro" id="IPR036366">
    <property type="entry name" value="PGBDSf"/>
</dbReference>
<dbReference type="InterPro" id="IPR002477">
    <property type="entry name" value="Peptidoglycan-bd-like"/>
</dbReference>
<dbReference type="EMBL" id="CP022685">
    <property type="protein sequence ID" value="ATL27430.1"/>
    <property type="molecule type" value="Genomic_DNA"/>
</dbReference>
<feature type="compositionally biased region" description="Basic and acidic residues" evidence="1">
    <location>
        <begin position="38"/>
        <end position="48"/>
    </location>
</feature>
<keyword evidence="5" id="KW-1185">Reference proteome</keyword>
<dbReference type="Pfam" id="PF01471">
    <property type="entry name" value="PG_binding_1"/>
    <property type="match status" value="1"/>
</dbReference>
<evidence type="ECO:0000256" key="2">
    <source>
        <dbReference type="SAM" id="Phobius"/>
    </source>
</evidence>
<feature type="compositionally biased region" description="Low complexity" evidence="1">
    <location>
        <begin position="175"/>
        <end position="197"/>
    </location>
</feature>
<proteinExistence type="predicted"/>
<feature type="domain" description="Peptidoglycan binding-like" evidence="3">
    <location>
        <begin position="259"/>
        <end position="316"/>
    </location>
</feature>
<organism evidence="4 5">
    <name type="scientific">Streptomyces formicae</name>
    <dbReference type="NCBI Taxonomy" id="1616117"/>
    <lineage>
        <taxon>Bacteria</taxon>
        <taxon>Bacillati</taxon>
        <taxon>Actinomycetota</taxon>
        <taxon>Actinomycetes</taxon>
        <taxon>Kitasatosporales</taxon>
        <taxon>Streptomycetaceae</taxon>
        <taxon>Streptomyces</taxon>
    </lineage>
</organism>
<dbReference type="Proteomes" id="UP000221011">
    <property type="component" value="Chromosome"/>
</dbReference>
<name>A0A291Q6M1_9ACTN</name>
<evidence type="ECO:0000259" key="3">
    <source>
        <dbReference type="Pfam" id="PF01471"/>
    </source>
</evidence>
<keyword evidence="2" id="KW-1133">Transmembrane helix</keyword>
<feature type="region of interest" description="Disordered" evidence="1">
    <location>
        <begin position="1"/>
        <end position="130"/>
    </location>
</feature>
<dbReference type="SUPFAM" id="SSF47090">
    <property type="entry name" value="PGBD-like"/>
    <property type="match status" value="1"/>
</dbReference>
<reference evidence="4 5" key="1">
    <citation type="submission" date="2017-08" db="EMBL/GenBank/DDBJ databases">
        <title>Complete Genome Sequence of Streptomyces formicae KY5, the formicamycin producer.</title>
        <authorList>
            <person name="Holmes N.A."/>
            <person name="Devine R."/>
            <person name="Qin Z."/>
            <person name="Seipke R.F."/>
            <person name="Wilkinson B."/>
            <person name="Hutchings M.I."/>
        </authorList>
    </citation>
    <scope>NUCLEOTIDE SEQUENCE [LARGE SCALE GENOMIC DNA]</scope>
    <source>
        <strain evidence="4 5">KY5</strain>
    </source>
</reference>
<feature type="region of interest" description="Disordered" evidence="1">
    <location>
        <begin position="158"/>
        <end position="262"/>
    </location>
</feature>
<keyword evidence="2" id="KW-0812">Transmembrane</keyword>
<dbReference type="KEGG" id="sfk:KY5_2412"/>
<evidence type="ECO:0000313" key="5">
    <source>
        <dbReference type="Proteomes" id="UP000221011"/>
    </source>
</evidence>
<protein>
    <submittedName>
        <fullName evidence="4">Peptidoglycan-binding membrane protein</fullName>
    </submittedName>
</protein>
<dbReference type="RefSeq" id="WP_098242252.1">
    <property type="nucleotide sequence ID" value="NZ_CP022685.1"/>
</dbReference>